<dbReference type="Pfam" id="PF13472">
    <property type="entry name" value="Lipase_GDSL_2"/>
    <property type="match status" value="1"/>
</dbReference>
<dbReference type="AlphaFoldDB" id="A0A3B0TQP6"/>
<dbReference type="InterPro" id="IPR013830">
    <property type="entry name" value="SGNH_hydro"/>
</dbReference>
<dbReference type="InterPro" id="IPR051532">
    <property type="entry name" value="Ester_Hydrolysis_Enzymes"/>
</dbReference>
<dbReference type="PROSITE" id="PS01098">
    <property type="entry name" value="LIPASE_GDSL_SER"/>
    <property type="match status" value="1"/>
</dbReference>
<feature type="domain" description="SGNH hydrolase-type esterase" evidence="1">
    <location>
        <begin position="26"/>
        <end position="186"/>
    </location>
</feature>
<dbReference type="EMBL" id="UOEM01000023">
    <property type="protein sequence ID" value="VAW10954.1"/>
    <property type="molecule type" value="Genomic_DNA"/>
</dbReference>
<dbReference type="InterPro" id="IPR036514">
    <property type="entry name" value="SGNH_hydro_sf"/>
</dbReference>
<dbReference type="InterPro" id="IPR008265">
    <property type="entry name" value="Lipase_GDSL_AS"/>
</dbReference>
<dbReference type="GO" id="GO:0006629">
    <property type="term" value="P:lipid metabolic process"/>
    <property type="evidence" value="ECO:0007669"/>
    <property type="project" value="InterPro"/>
</dbReference>
<dbReference type="SUPFAM" id="SSF52266">
    <property type="entry name" value="SGNH hydrolase"/>
    <property type="match status" value="1"/>
</dbReference>
<gene>
    <name evidence="2" type="ORF">MNBD_ALPHA09-1014</name>
</gene>
<dbReference type="EC" id="3.1.1.2" evidence="2"/>
<dbReference type="GO" id="GO:0004622">
    <property type="term" value="F:phosphatidylcholine lysophospholipase activity"/>
    <property type="evidence" value="ECO:0007669"/>
    <property type="project" value="TreeGrafter"/>
</dbReference>
<reference evidence="2" key="1">
    <citation type="submission" date="2018-06" db="EMBL/GenBank/DDBJ databases">
        <authorList>
            <person name="Zhirakovskaya E."/>
        </authorList>
    </citation>
    <scope>NUCLEOTIDE SEQUENCE</scope>
</reference>
<protein>
    <submittedName>
        <fullName evidence="2">Arylesterase</fullName>
        <ecNumber evidence="2">3.1.1.2</ecNumber>
    </submittedName>
</protein>
<dbReference type="PANTHER" id="PTHR30383">
    <property type="entry name" value="THIOESTERASE 1/PROTEASE 1/LYSOPHOSPHOLIPASE L1"/>
    <property type="match status" value="1"/>
</dbReference>
<dbReference type="PANTHER" id="PTHR30383:SF24">
    <property type="entry name" value="THIOESTERASE 1_PROTEASE 1_LYSOPHOSPHOLIPASE L1"/>
    <property type="match status" value="1"/>
</dbReference>
<name>A0A3B0TQP6_9ZZZZ</name>
<proteinExistence type="predicted"/>
<evidence type="ECO:0000313" key="2">
    <source>
        <dbReference type="EMBL" id="VAW10954.1"/>
    </source>
</evidence>
<sequence>MMFFFAGFWQSAFAQPALAQTFTLVAFGDSLTAGLGVGPRDNFPAQLEARLRKKGYDVTVQNAGVSGDTAAAGLARLDWSIGEDAGAVIVALGSNDALRGLAPAEMEKNLDAILGRLTERGLPVLLAGMLAPPNLGPEYAAEFEPVFARVAKAYGALYYPFFLKGVAADPSLNQNDGMHPNPDGVRVMVANILPLVEALIERAKK</sequence>
<dbReference type="Gene3D" id="3.40.50.1110">
    <property type="entry name" value="SGNH hydrolase"/>
    <property type="match status" value="1"/>
</dbReference>
<accession>A0A3B0TQP6</accession>
<dbReference type="GO" id="GO:0004064">
    <property type="term" value="F:arylesterase activity"/>
    <property type="evidence" value="ECO:0007669"/>
    <property type="project" value="UniProtKB-EC"/>
</dbReference>
<organism evidence="2">
    <name type="scientific">hydrothermal vent metagenome</name>
    <dbReference type="NCBI Taxonomy" id="652676"/>
    <lineage>
        <taxon>unclassified sequences</taxon>
        <taxon>metagenomes</taxon>
        <taxon>ecological metagenomes</taxon>
    </lineage>
</organism>
<keyword evidence="2" id="KW-0378">Hydrolase</keyword>
<evidence type="ECO:0000259" key="1">
    <source>
        <dbReference type="Pfam" id="PF13472"/>
    </source>
</evidence>
<dbReference type="CDD" id="cd01822">
    <property type="entry name" value="Lysophospholipase_L1_like"/>
    <property type="match status" value="1"/>
</dbReference>